<dbReference type="InterPro" id="IPR051008">
    <property type="entry name" value="Telomere_Capping_Maintenance"/>
</dbReference>
<keyword evidence="4 11" id="KW-1133">Transmembrane helix</keyword>
<feature type="compositionally biased region" description="Low complexity" evidence="10">
    <location>
        <begin position="134"/>
        <end position="174"/>
    </location>
</feature>
<comment type="similarity">
    <text evidence="8">Belongs to the MTC6 family.</text>
</comment>
<name>A0A9P4MV49_9PLEO</name>
<evidence type="ECO:0000256" key="8">
    <source>
        <dbReference type="ARBA" id="ARBA00038159"/>
    </source>
</evidence>
<feature type="domain" description="MTC6 partial TIM-barrel" evidence="12">
    <location>
        <begin position="17"/>
        <end position="435"/>
    </location>
</feature>
<keyword evidence="3" id="KW-0732">Signal</keyword>
<accession>A0A9P4MV49</accession>
<proteinExistence type="inferred from homology"/>
<keyword evidence="5 11" id="KW-0472">Membrane</keyword>
<feature type="region of interest" description="Disordered" evidence="10">
    <location>
        <begin position="624"/>
        <end position="643"/>
    </location>
</feature>
<keyword evidence="14" id="KW-1185">Reference proteome</keyword>
<feature type="non-terminal residue" evidence="13">
    <location>
        <position position="643"/>
    </location>
</feature>
<keyword evidence="6" id="KW-0325">Glycoprotein</keyword>
<feature type="region of interest" description="Disordered" evidence="10">
    <location>
        <begin position="134"/>
        <end position="183"/>
    </location>
</feature>
<dbReference type="Pfam" id="PF25506">
    <property type="entry name" value="TIM-barrel_MTC6"/>
    <property type="match status" value="1"/>
</dbReference>
<evidence type="ECO:0000256" key="6">
    <source>
        <dbReference type="ARBA" id="ARBA00023180"/>
    </source>
</evidence>
<evidence type="ECO:0000256" key="2">
    <source>
        <dbReference type="ARBA" id="ARBA00022692"/>
    </source>
</evidence>
<evidence type="ECO:0000256" key="11">
    <source>
        <dbReference type="SAM" id="Phobius"/>
    </source>
</evidence>
<evidence type="ECO:0000259" key="12">
    <source>
        <dbReference type="Pfam" id="PF25506"/>
    </source>
</evidence>
<feature type="compositionally biased region" description="Low complexity" evidence="10">
    <location>
        <begin position="382"/>
        <end position="394"/>
    </location>
</feature>
<dbReference type="Gene3D" id="3.10.100.10">
    <property type="entry name" value="Mannose-Binding Protein A, subunit A"/>
    <property type="match status" value="1"/>
</dbReference>
<evidence type="ECO:0000256" key="5">
    <source>
        <dbReference type="ARBA" id="ARBA00023136"/>
    </source>
</evidence>
<dbReference type="GO" id="GO:0016020">
    <property type="term" value="C:membrane"/>
    <property type="evidence" value="ECO:0007669"/>
    <property type="project" value="UniProtKB-SubCell"/>
</dbReference>
<dbReference type="EMBL" id="ML994211">
    <property type="protein sequence ID" value="KAF2197660.1"/>
    <property type="molecule type" value="Genomic_DNA"/>
</dbReference>
<dbReference type="SUPFAM" id="SSF56436">
    <property type="entry name" value="C-type lectin-like"/>
    <property type="match status" value="1"/>
</dbReference>
<evidence type="ECO:0000313" key="14">
    <source>
        <dbReference type="Proteomes" id="UP000799536"/>
    </source>
</evidence>
<dbReference type="InterPro" id="IPR016187">
    <property type="entry name" value="CTDL_fold"/>
</dbReference>
<evidence type="ECO:0000256" key="3">
    <source>
        <dbReference type="ARBA" id="ARBA00022729"/>
    </source>
</evidence>
<reference evidence="13" key="1">
    <citation type="journal article" date="2020" name="Stud. Mycol.">
        <title>101 Dothideomycetes genomes: a test case for predicting lifestyles and emergence of pathogens.</title>
        <authorList>
            <person name="Haridas S."/>
            <person name="Albert R."/>
            <person name="Binder M."/>
            <person name="Bloem J."/>
            <person name="Labutti K."/>
            <person name="Salamov A."/>
            <person name="Andreopoulos B."/>
            <person name="Baker S."/>
            <person name="Barry K."/>
            <person name="Bills G."/>
            <person name="Bluhm B."/>
            <person name="Cannon C."/>
            <person name="Castanera R."/>
            <person name="Culley D."/>
            <person name="Daum C."/>
            <person name="Ezra D."/>
            <person name="Gonzalez J."/>
            <person name="Henrissat B."/>
            <person name="Kuo A."/>
            <person name="Liang C."/>
            <person name="Lipzen A."/>
            <person name="Lutzoni F."/>
            <person name="Magnuson J."/>
            <person name="Mondo S."/>
            <person name="Nolan M."/>
            <person name="Ohm R."/>
            <person name="Pangilinan J."/>
            <person name="Park H.-J."/>
            <person name="Ramirez L."/>
            <person name="Alfaro M."/>
            <person name="Sun H."/>
            <person name="Tritt A."/>
            <person name="Yoshinaga Y."/>
            <person name="Zwiers L.-H."/>
            <person name="Turgeon B."/>
            <person name="Goodwin S."/>
            <person name="Spatafora J."/>
            <person name="Crous P."/>
            <person name="Grigoriev I."/>
        </authorList>
    </citation>
    <scope>NUCLEOTIDE SEQUENCE</scope>
    <source>
        <strain evidence="13">ATCC 74209</strain>
    </source>
</reference>
<feature type="transmembrane region" description="Helical" evidence="11">
    <location>
        <begin position="594"/>
        <end position="618"/>
    </location>
</feature>
<comment type="caution">
    <text evidence="13">The sequence shown here is derived from an EMBL/GenBank/DDBJ whole genome shotgun (WGS) entry which is preliminary data.</text>
</comment>
<dbReference type="Proteomes" id="UP000799536">
    <property type="component" value="Unassembled WGS sequence"/>
</dbReference>
<sequence>MSDWEDWDADLYAPWDAAFRVQRDVALRIPINYVTVPGVSLTAACFQDGQYQDERLRKCFSNLLGAGFRRFFVDVYWDAGRKSWSLCPVELGGEEPTPEDGTPNPSREVREAAFPTSLPWKDRIRIWPRQESSGLDAMSSSSSATRTATVTSINLTNNPTSTSSLVPTPSPTDSHSGSQPGLQVGPYNCTSSITLSFLADVLQNQLEDTSTTLDAFITYLILNVHAAAPFSNPNSPAQKPSQGQLPAPDNLISKVINGNLSDYLYTPNQLRDERNNVDDTWFDVANADKPISGYYRTQKVGSNLITSDGWPTESYMEFKEYYRLLVTFGTIDPQMSSYNLSADASLIFAPGTISSLHNTTFSPSGDLESGCLFTPPNPALPSSPHSNSSWASSLTPPLDLGPNPNTSTPIPEITTLTSCGLSSLLNHTLANANFTADANRIPYLAFAHSTLWSFAPGEPTNHTDSEKPTHNRCAAIYAHGEYPGRWRTVDCAKRYKFACQNAENPYLWSVTTKSGTYTEGATACPQNTTFSVPHTALENSYLISSLSSTRPSLSPNEPILLNLNALDVPNCWVFSVDSTCPYTPPTDQSRTRIVVVPAVAAVIVFVITALTVFVKCASNRREGKRGRRRRGVGGGWDYEGVPS</sequence>
<evidence type="ECO:0000313" key="13">
    <source>
        <dbReference type="EMBL" id="KAF2197660.1"/>
    </source>
</evidence>
<feature type="region of interest" description="Disordered" evidence="10">
    <location>
        <begin position="376"/>
        <end position="409"/>
    </location>
</feature>
<gene>
    <name evidence="13" type="ORF">GQ43DRAFT_402614</name>
</gene>
<evidence type="ECO:0000256" key="7">
    <source>
        <dbReference type="ARBA" id="ARBA00037703"/>
    </source>
</evidence>
<comment type="subcellular location">
    <subcellularLocation>
        <location evidence="1">Membrane</location>
        <topology evidence="1">Single-pass type I membrane protein</topology>
    </subcellularLocation>
</comment>
<dbReference type="OrthoDB" id="5573651at2759"/>
<dbReference type="InterPro" id="IPR057530">
    <property type="entry name" value="TIM-barrel_MTC6"/>
</dbReference>
<keyword evidence="2 11" id="KW-0812">Transmembrane</keyword>
<evidence type="ECO:0000256" key="9">
    <source>
        <dbReference type="ARBA" id="ARBA00039865"/>
    </source>
</evidence>
<organism evidence="13 14">
    <name type="scientific">Delitschia confertaspora ATCC 74209</name>
    <dbReference type="NCBI Taxonomy" id="1513339"/>
    <lineage>
        <taxon>Eukaryota</taxon>
        <taxon>Fungi</taxon>
        <taxon>Dikarya</taxon>
        <taxon>Ascomycota</taxon>
        <taxon>Pezizomycotina</taxon>
        <taxon>Dothideomycetes</taxon>
        <taxon>Pleosporomycetidae</taxon>
        <taxon>Pleosporales</taxon>
        <taxon>Delitschiaceae</taxon>
        <taxon>Delitschia</taxon>
    </lineage>
</organism>
<dbReference type="InterPro" id="IPR016186">
    <property type="entry name" value="C-type_lectin-like/link_sf"/>
</dbReference>
<dbReference type="PANTHER" id="PTHR35518:SF2">
    <property type="entry name" value="MAINTENANCE OF TELOMERE CAPPING PROTEIN 6"/>
    <property type="match status" value="1"/>
</dbReference>
<dbReference type="AlphaFoldDB" id="A0A9P4MV49"/>
<evidence type="ECO:0000256" key="10">
    <source>
        <dbReference type="SAM" id="MobiDB-lite"/>
    </source>
</evidence>
<evidence type="ECO:0000256" key="4">
    <source>
        <dbReference type="ARBA" id="ARBA00022989"/>
    </source>
</evidence>
<dbReference type="PANTHER" id="PTHR35518">
    <property type="entry name" value="MAINTENANCE OF TELOMOERE CAPPING"/>
    <property type="match status" value="1"/>
</dbReference>
<protein>
    <recommendedName>
        <fullName evidence="9">Maintenance of telomere capping protein 6</fullName>
    </recommendedName>
</protein>
<evidence type="ECO:0000256" key="1">
    <source>
        <dbReference type="ARBA" id="ARBA00004479"/>
    </source>
</evidence>
<comment type="function">
    <text evidence="7">May be involved in telomere capping.</text>
</comment>